<dbReference type="GO" id="GO:0071966">
    <property type="term" value="P:fungal-type cell wall polysaccharide metabolic process"/>
    <property type="evidence" value="ECO:0007669"/>
    <property type="project" value="TreeGrafter"/>
</dbReference>
<evidence type="ECO:0000313" key="4">
    <source>
        <dbReference type="Proteomes" id="UP000799536"/>
    </source>
</evidence>
<proteinExistence type="predicted"/>
<dbReference type="EMBL" id="ML993865">
    <property type="protein sequence ID" value="KAF2204926.1"/>
    <property type="molecule type" value="Genomic_DNA"/>
</dbReference>
<dbReference type="GO" id="GO:0009277">
    <property type="term" value="C:fungal-type cell wall"/>
    <property type="evidence" value="ECO:0007669"/>
    <property type="project" value="TreeGrafter"/>
</dbReference>
<dbReference type="Pfam" id="PF11790">
    <property type="entry name" value="Glyco_hydro_cc"/>
    <property type="match status" value="2"/>
</dbReference>
<name>A0A9P4JV52_9PLEO</name>
<dbReference type="PANTHER" id="PTHR34154">
    <property type="entry name" value="ALKALI-SENSITIVE LINKAGE PROTEIN 1"/>
    <property type="match status" value="1"/>
</dbReference>
<gene>
    <name evidence="3" type="ORF">GQ43DRAFT_446354</name>
</gene>
<feature type="chain" id="PRO_5040370201" description="Asl1-like glycosyl hydrolase catalytic domain-containing protein" evidence="1">
    <location>
        <begin position="21"/>
        <end position="282"/>
    </location>
</feature>
<dbReference type="InterPro" id="IPR024655">
    <property type="entry name" value="Asl1_glyco_hydro_catalytic"/>
</dbReference>
<accession>A0A9P4JV52</accession>
<organism evidence="3 4">
    <name type="scientific">Delitschia confertaspora ATCC 74209</name>
    <dbReference type="NCBI Taxonomy" id="1513339"/>
    <lineage>
        <taxon>Eukaryota</taxon>
        <taxon>Fungi</taxon>
        <taxon>Dikarya</taxon>
        <taxon>Ascomycota</taxon>
        <taxon>Pezizomycotina</taxon>
        <taxon>Dothideomycetes</taxon>
        <taxon>Pleosporomycetidae</taxon>
        <taxon>Pleosporales</taxon>
        <taxon>Delitschiaceae</taxon>
        <taxon>Delitschia</taxon>
    </lineage>
</organism>
<protein>
    <recommendedName>
        <fullName evidence="2">Asl1-like glycosyl hydrolase catalytic domain-containing protein</fullName>
    </recommendedName>
</protein>
<evidence type="ECO:0000313" key="3">
    <source>
        <dbReference type="EMBL" id="KAF2204926.1"/>
    </source>
</evidence>
<keyword evidence="1" id="KW-0732">Signal</keyword>
<feature type="domain" description="Asl1-like glycosyl hydrolase catalytic" evidence="2">
    <location>
        <begin position="207"/>
        <end position="244"/>
    </location>
</feature>
<comment type="caution">
    <text evidence="3">The sequence shown here is derived from an EMBL/GenBank/DDBJ whole genome shotgun (WGS) entry which is preliminary data.</text>
</comment>
<dbReference type="SUPFAM" id="SSF51445">
    <property type="entry name" value="(Trans)glycosidases"/>
    <property type="match status" value="1"/>
</dbReference>
<dbReference type="Proteomes" id="UP000799536">
    <property type="component" value="Unassembled WGS sequence"/>
</dbReference>
<keyword evidence="4" id="KW-1185">Reference proteome</keyword>
<dbReference type="Gene3D" id="3.20.20.80">
    <property type="entry name" value="Glycosidases"/>
    <property type="match status" value="1"/>
</dbReference>
<dbReference type="AlphaFoldDB" id="A0A9P4JV52"/>
<evidence type="ECO:0000259" key="2">
    <source>
        <dbReference type="Pfam" id="PF11790"/>
    </source>
</evidence>
<feature type="domain" description="Asl1-like glycosyl hydrolase catalytic" evidence="2">
    <location>
        <begin position="33"/>
        <end position="206"/>
    </location>
</feature>
<reference evidence="3" key="1">
    <citation type="journal article" date="2020" name="Stud. Mycol.">
        <title>101 Dothideomycetes genomes: a test case for predicting lifestyles and emergence of pathogens.</title>
        <authorList>
            <person name="Haridas S."/>
            <person name="Albert R."/>
            <person name="Binder M."/>
            <person name="Bloem J."/>
            <person name="Labutti K."/>
            <person name="Salamov A."/>
            <person name="Andreopoulos B."/>
            <person name="Baker S."/>
            <person name="Barry K."/>
            <person name="Bills G."/>
            <person name="Bluhm B."/>
            <person name="Cannon C."/>
            <person name="Castanera R."/>
            <person name="Culley D."/>
            <person name="Daum C."/>
            <person name="Ezra D."/>
            <person name="Gonzalez J."/>
            <person name="Henrissat B."/>
            <person name="Kuo A."/>
            <person name="Liang C."/>
            <person name="Lipzen A."/>
            <person name="Lutzoni F."/>
            <person name="Magnuson J."/>
            <person name="Mondo S."/>
            <person name="Nolan M."/>
            <person name="Ohm R."/>
            <person name="Pangilinan J."/>
            <person name="Park H.-J."/>
            <person name="Ramirez L."/>
            <person name="Alfaro M."/>
            <person name="Sun H."/>
            <person name="Tritt A."/>
            <person name="Yoshinaga Y."/>
            <person name="Zwiers L.-H."/>
            <person name="Turgeon B."/>
            <person name="Goodwin S."/>
            <person name="Spatafora J."/>
            <person name="Crous P."/>
            <person name="Grigoriev I."/>
        </authorList>
    </citation>
    <scope>NUCLEOTIDE SEQUENCE</scope>
    <source>
        <strain evidence="3">ATCC 74209</strain>
    </source>
</reference>
<sequence>MLPLLPLPILLLSCLTTATTSPKRGLIHIPSSNHPSDDQFWTAPSSSLTWYYNYGFVPSPSLSRSHLSFVPMLWGASDDDRETPFLDSVKQQLNHGAEIEHVLSFNEPDGDHATGGSDIEPSLAAKSWKAQISPLRDLGVKVGAPAVTGSSRGLQWLDDFFSECNGECDFDFMPVHWYGNFEGLASHVGQVMERWPGKGVWVTEFGNITHYSYFGSFRSSVSNIGPNAAMLTKYGKLTDIGSWYLGGPGTGNVPQSAGVKMYVEVVWWKMLLCLGIWFWMLL</sequence>
<dbReference type="OrthoDB" id="43654at2759"/>
<dbReference type="InterPro" id="IPR053183">
    <property type="entry name" value="ASL1"/>
</dbReference>
<evidence type="ECO:0000256" key="1">
    <source>
        <dbReference type="SAM" id="SignalP"/>
    </source>
</evidence>
<feature type="signal peptide" evidence="1">
    <location>
        <begin position="1"/>
        <end position="20"/>
    </location>
</feature>
<dbReference type="InterPro" id="IPR017853">
    <property type="entry name" value="GH"/>
</dbReference>
<dbReference type="PANTHER" id="PTHR34154:SF3">
    <property type="entry name" value="ALKALI-SENSITIVE LINKAGE PROTEIN 1"/>
    <property type="match status" value="1"/>
</dbReference>